<keyword evidence="1" id="KW-0547">Nucleotide-binding</keyword>
<dbReference type="Proteomes" id="UP001204798">
    <property type="component" value="Unassembled WGS sequence"/>
</dbReference>
<keyword evidence="4" id="KW-1185">Reference proteome</keyword>
<dbReference type="InterPro" id="IPR027417">
    <property type="entry name" value="P-loop_NTPase"/>
</dbReference>
<dbReference type="Pfam" id="PF10609">
    <property type="entry name" value="ParA"/>
    <property type="match status" value="1"/>
</dbReference>
<sequence>MRDQATKLREIFSSPVVSTPTFNNTYAITVASGKGGVGKTTISVNLALALGELGHSVLLWDADFSLANANVLLNLPPKFTVRDILEGTATVEETLLAVNEKVWLLPGASGIVELARLDGHTLTTLHAKLSAMEEKFSLIISDAAAGIGPDVLALCQAAHELLLVTTPEPTALTDAYGLLKALAHHDFHGRISVIVNMVNSPSEQDAGERLCWAAARFLGLRAQVIASVPASVWVQEAVKRQVPLIKLAPSCPTSKSIKHLAHLISARLPNNGHHREETGEPSFLQRLLRFLMR</sequence>
<organism evidence="3 4">
    <name type="scientific">Candidatus Fervidibacter sacchari</name>
    <dbReference type="NCBI Taxonomy" id="1448929"/>
    <lineage>
        <taxon>Bacteria</taxon>
        <taxon>Candidatus Fervidibacterota</taxon>
        <taxon>Candidatus Fervidibacter</taxon>
    </lineage>
</organism>
<keyword evidence="3" id="KW-0969">Cilium</keyword>
<evidence type="ECO:0000256" key="1">
    <source>
        <dbReference type="ARBA" id="ARBA00022741"/>
    </source>
</evidence>
<dbReference type="PANTHER" id="PTHR43384:SF4">
    <property type="entry name" value="CELLULOSE BIOSYNTHESIS PROTEIN BCSQ-RELATED"/>
    <property type="match status" value="1"/>
</dbReference>
<keyword evidence="2" id="KW-0067">ATP-binding</keyword>
<gene>
    <name evidence="3" type="ORF">M2350_001746</name>
</gene>
<dbReference type="RefSeq" id="WP_018195782.1">
    <property type="nucleotide sequence ID" value="NZ_CP130454.1"/>
</dbReference>
<proteinExistence type="predicted"/>
<evidence type="ECO:0000313" key="4">
    <source>
        <dbReference type="Proteomes" id="UP001204798"/>
    </source>
</evidence>
<dbReference type="CDD" id="cd02038">
    <property type="entry name" value="FlhG-like"/>
    <property type="match status" value="1"/>
</dbReference>
<reference evidence="3 4" key="1">
    <citation type="submission" date="2022-08" db="EMBL/GenBank/DDBJ databases">
        <title>Bacterial and archaeal communities from various locations to study Microbial Dark Matter (Phase II).</title>
        <authorList>
            <person name="Stepanauskas R."/>
        </authorList>
    </citation>
    <scope>NUCLEOTIDE SEQUENCE [LARGE SCALE GENOMIC DNA]</scope>
    <source>
        <strain evidence="3 4">PD1</strain>
    </source>
</reference>
<evidence type="ECO:0000256" key="2">
    <source>
        <dbReference type="ARBA" id="ARBA00022840"/>
    </source>
</evidence>
<dbReference type="SUPFAM" id="SSF52540">
    <property type="entry name" value="P-loop containing nucleoside triphosphate hydrolases"/>
    <property type="match status" value="1"/>
</dbReference>
<accession>A0ABT2EQY3</accession>
<dbReference type="InterPro" id="IPR033756">
    <property type="entry name" value="YlxH/NBP35"/>
</dbReference>
<dbReference type="PIRSF" id="PIRSF003092">
    <property type="entry name" value="MinD"/>
    <property type="match status" value="1"/>
</dbReference>
<dbReference type="PANTHER" id="PTHR43384">
    <property type="entry name" value="SEPTUM SITE-DETERMINING PROTEIN MIND HOMOLOG, CHLOROPLASTIC-RELATED"/>
    <property type="match status" value="1"/>
</dbReference>
<dbReference type="InterPro" id="IPR025501">
    <property type="entry name" value="MinD_FleN"/>
</dbReference>
<evidence type="ECO:0000313" key="3">
    <source>
        <dbReference type="EMBL" id="MCS3919333.1"/>
    </source>
</evidence>
<dbReference type="EMBL" id="JANUCP010000003">
    <property type="protein sequence ID" value="MCS3919333.1"/>
    <property type="molecule type" value="Genomic_DNA"/>
</dbReference>
<comment type="caution">
    <text evidence="3">The sequence shown here is derived from an EMBL/GenBank/DDBJ whole genome shotgun (WGS) entry which is preliminary data.</text>
</comment>
<dbReference type="InterPro" id="IPR033875">
    <property type="entry name" value="FlhG"/>
</dbReference>
<dbReference type="Gene3D" id="3.40.50.300">
    <property type="entry name" value="P-loop containing nucleotide triphosphate hydrolases"/>
    <property type="match status" value="1"/>
</dbReference>
<dbReference type="InterPro" id="IPR050625">
    <property type="entry name" value="ParA/MinD_ATPase"/>
</dbReference>
<name>A0ABT2EQY3_9BACT</name>
<keyword evidence="3" id="KW-0282">Flagellum</keyword>
<protein>
    <submittedName>
        <fullName evidence="3">Flagellar biosynthesis protein FlhG</fullName>
    </submittedName>
</protein>
<keyword evidence="3" id="KW-0966">Cell projection</keyword>